<organism evidence="2 3">
    <name type="scientific">Sinobaca qinghaiensis</name>
    <dbReference type="NCBI Taxonomy" id="342944"/>
    <lineage>
        <taxon>Bacteria</taxon>
        <taxon>Bacillati</taxon>
        <taxon>Bacillota</taxon>
        <taxon>Bacilli</taxon>
        <taxon>Bacillales</taxon>
        <taxon>Sporolactobacillaceae</taxon>
        <taxon>Sinobaca</taxon>
    </lineage>
</organism>
<dbReference type="EMBL" id="RAPK01000008">
    <property type="protein sequence ID" value="RKD73298.1"/>
    <property type="molecule type" value="Genomic_DNA"/>
</dbReference>
<evidence type="ECO:0000313" key="2">
    <source>
        <dbReference type="EMBL" id="RKD73298.1"/>
    </source>
</evidence>
<dbReference type="NCBIfam" id="TIGR02359">
    <property type="entry name" value="thiW"/>
    <property type="match status" value="1"/>
</dbReference>
<keyword evidence="1" id="KW-1133">Transmembrane helix</keyword>
<feature type="transmembrane region" description="Helical" evidence="1">
    <location>
        <begin position="127"/>
        <end position="150"/>
    </location>
</feature>
<dbReference type="AlphaFoldDB" id="A0A419V453"/>
<keyword evidence="3" id="KW-1185">Reference proteome</keyword>
<dbReference type="Gene3D" id="1.10.1760.20">
    <property type="match status" value="1"/>
</dbReference>
<reference evidence="2 3" key="1">
    <citation type="submission" date="2018-09" db="EMBL/GenBank/DDBJ databases">
        <title>Genomic Encyclopedia of Archaeal and Bacterial Type Strains, Phase II (KMG-II): from individual species to whole genera.</title>
        <authorList>
            <person name="Goeker M."/>
        </authorList>
    </citation>
    <scope>NUCLEOTIDE SEQUENCE [LARGE SCALE GENOMIC DNA]</scope>
    <source>
        <strain evidence="2 3">DSM 17008</strain>
    </source>
</reference>
<gene>
    <name evidence="2" type="ORF">ATL39_1589</name>
</gene>
<dbReference type="Pfam" id="PF09512">
    <property type="entry name" value="ThiW"/>
    <property type="match status" value="1"/>
</dbReference>
<dbReference type="OrthoDB" id="5516776at2"/>
<evidence type="ECO:0000256" key="1">
    <source>
        <dbReference type="SAM" id="Phobius"/>
    </source>
</evidence>
<comment type="caution">
    <text evidence="2">The sequence shown here is derived from an EMBL/GenBank/DDBJ whole genome shotgun (WGS) entry which is preliminary data.</text>
</comment>
<name>A0A419V453_9BACL</name>
<protein>
    <submittedName>
        <fullName evidence="2">Energy coupling factor transporter S component ThiW</fullName>
    </submittedName>
</protein>
<dbReference type="InterPro" id="IPR012652">
    <property type="entry name" value="ThiW"/>
</dbReference>
<accession>A0A419V453</accession>
<proteinExistence type="predicted"/>
<sequence length="164" mass="17658">MNKTKKLTYTAVLIAVGTVTSPFVSIPIGFARIFPIQHFINVISAVLLGPWYALAQAFGTSFLRNIFGTGSVFAFPGSMIGAFLAGIVYQRTKKLSFTAGAEVIGTGLIGALLTYPLARLVFGEATALFAFVPSFILSALVGGALAYLLLRAFERRKVLERFQK</sequence>
<keyword evidence="1" id="KW-0472">Membrane</keyword>
<evidence type="ECO:0000313" key="3">
    <source>
        <dbReference type="Proteomes" id="UP000285120"/>
    </source>
</evidence>
<dbReference type="RefSeq" id="WP_120192776.1">
    <property type="nucleotide sequence ID" value="NZ_RAPK01000008.1"/>
</dbReference>
<feature type="transmembrane region" description="Helical" evidence="1">
    <location>
        <begin position="66"/>
        <end position="89"/>
    </location>
</feature>
<dbReference type="Proteomes" id="UP000285120">
    <property type="component" value="Unassembled WGS sequence"/>
</dbReference>
<feature type="transmembrane region" description="Helical" evidence="1">
    <location>
        <begin position="95"/>
        <end position="115"/>
    </location>
</feature>
<keyword evidence="1" id="KW-0812">Transmembrane</keyword>
<feature type="transmembrane region" description="Helical" evidence="1">
    <location>
        <begin position="7"/>
        <end position="30"/>
    </location>
</feature>
<dbReference type="PIRSF" id="PIRSF024534">
    <property type="entry name" value="ThiW"/>
    <property type="match status" value="1"/>
</dbReference>